<organism evidence="1 2">
    <name type="scientific">Suillus subaureus</name>
    <dbReference type="NCBI Taxonomy" id="48587"/>
    <lineage>
        <taxon>Eukaryota</taxon>
        <taxon>Fungi</taxon>
        <taxon>Dikarya</taxon>
        <taxon>Basidiomycota</taxon>
        <taxon>Agaricomycotina</taxon>
        <taxon>Agaricomycetes</taxon>
        <taxon>Agaricomycetidae</taxon>
        <taxon>Boletales</taxon>
        <taxon>Suillineae</taxon>
        <taxon>Suillaceae</taxon>
        <taxon>Suillus</taxon>
    </lineage>
</organism>
<evidence type="ECO:0008006" key="3">
    <source>
        <dbReference type="Google" id="ProtNLM"/>
    </source>
</evidence>
<dbReference type="Proteomes" id="UP000807769">
    <property type="component" value="Unassembled WGS sequence"/>
</dbReference>
<name>A0A9P7DPQ3_9AGAM</name>
<protein>
    <recommendedName>
        <fullName evidence="3">CxC2-like cysteine cluster KDZ transposase-associated domain-containing protein</fullName>
    </recommendedName>
</protein>
<evidence type="ECO:0000313" key="1">
    <source>
        <dbReference type="EMBL" id="KAG1799951.1"/>
    </source>
</evidence>
<dbReference type="AlphaFoldDB" id="A0A9P7DPQ3"/>
<keyword evidence="2" id="KW-1185">Reference proteome</keyword>
<dbReference type="Pfam" id="PF18758">
    <property type="entry name" value="KDZ"/>
    <property type="match status" value="1"/>
</dbReference>
<accession>A0A9P7DPQ3</accession>
<comment type="caution">
    <text evidence="1">The sequence shown here is derived from an EMBL/GenBank/DDBJ whole genome shotgun (WGS) entry which is preliminary data.</text>
</comment>
<dbReference type="EMBL" id="JABBWG010000132">
    <property type="protein sequence ID" value="KAG1799951.1"/>
    <property type="molecule type" value="Genomic_DNA"/>
</dbReference>
<dbReference type="InterPro" id="IPR040521">
    <property type="entry name" value="KDZ"/>
</dbReference>
<dbReference type="OrthoDB" id="3261436at2759"/>
<gene>
    <name evidence="1" type="ORF">BJ212DRAFT_1305450</name>
</gene>
<reference evidence="1" key="1">
    <citation type="journal article" date="2020" name="New Phytol.">
        <title>Comparative genomics reveals dynamic genome evolution in host specialist ectomycorrhizal fungi.</title>
        <authorList>
            <person name="Lofgren L.A."/>
            <person name="Nguyen N.H."/>
            <person name="Vilgalys R."/>
            <person name="Ruytinx J."/>
            <person name="Liao H.L."/>
            <person name="Branco S."/>
            <person name="Kuo A."/>
            <person name="LaButti K."/>
            <person name="Lipzen A."/>
            <person name="Andreopoulos W."/>
            <person name="Pangilinan J."/>
            <person name="Riley R."/>
            <person name="Hundley H."/>
            <person name="Na H."/>
            <person name="Barry K."/>
            <person name="Grigoriev I.V."/>
            <person name="Stajich J.E."/>
            <person name="Kennedy P.G."/>
        </authorList>
    </citation>
    <scope>NUCLEOTIDE SEQUENCE</scope>
    <source>
        <strain evidence="1">MN1</strain>
    </source>
</reference>
<dbReference type="RefSeq" id="XP_041185780.1">
    <property type="nucleotide sequence ID" value="XM_041333757.1"/>
</dbReference>
<sequence>MLPPHLQFNREGKTINFFVPKFHIAAHIESCQTQFSFNWTPGVGQTDREAPERGWANINRMASSMKEMDPGARSNTLNNNFSDWNWKKIMALSKTMLRKMTEAVVAEKEHHLALSELESSINNSEVGAASLAAWRMEIEAWEMDHSQCNPFQRRVGTMTQVAVQLELAQQDTKELEDSTGIDVEDAQHHLHVDSSALNMWTNIQKLYMPVVPNLQISANLPTGCNSNDSGCPVPGPTSGKAEDFQLLLPSEICDVMPCNKTLLETEWSLHFAQATDALNECRSHIRLCHQLYQFKVQHLCGQGPNTRACKTMDAVEEHLMLSHAKYARAHKALLSLARHLDRIGWEHKLQPLKKMHLRPIGDFGQQTQGTAIMSWIWLTHRISSDDSEGLQDSLRIEQCKARAHHNRWLEEVQLLLEEMRRTLAFLKWQEDSWESCATLPTIEQPEEKEVAAFAEHWKRVPQLVASNFDFDPSTDDVDGVSLDAPPLPL</sequence>
<proteinExistence type="predicted"/>
<dbReference type="GeneID" id="64627774"/>
<evidence type="ECO:0000313" key="2">
    <source>
        <dbReference type="Proteomes" id="UP000807769"/>
    </source>
</evidence>